<accession>I0UQJ5</accession>
<evidence type="ECO:0000256" key="1">
    <source>
        <dbReference type="SAM" id="MobiDB-lite"/>
    </source>
</evidence>
<dbReference type="EMBL" id="AJJQ01000047">
    <property type="protein sequence ID" value="EID50148.1"/>
    <property type="molecule type" value="Genomic_DNA"/>
</dbReference>
<sequence length="42" mass="4608">MYTTHHIGTATRSHGYCTAPVAQDKDRGRAPPVLCSPPKQEE</sequence>
<evidence type="ECO:0000313" key="2">
    <source>
        <dbReference type="EMBL" id="EID50148.1"/>
    </source>
</evidence>
<dbReference type="AlphaFoldDB" id="I0UQJ5"/>
<feature type="region of interest" description="Disordered" evidence="1">
    <location>
        <begin position="1"/>
        <end position="42"/>
    </location>
</feature>
<keyword evidence="3" id="KW-1185">Reference proteome</keyword>
<gene>
    <name evidence="2" type="ORF">HMPREF1324_2203</name>
</gene>
<organism evidence="2 3">
    <name type="scientific">Rothia aeria F0474</name>
    <dbReference type="NCBI Taxonomy" id="1125724"/>
    <lineage>
        <taxon>Bacteria</taxon>
        <taxon>Bacillati</taxon>
        <taxon>Actinomycetota</taxon>
        <taxon>Actinomycetes</taxon>
        <taxon>Micrococcales</taxon>
        <taxon>Micrococcaceae</taxon>
        <taxon>Rothia</taxon>
    </lineage>
</organism>
<protein>
    <submittedName>
        <fullName evidence="2">Uncharacterized protein</fullName>
    </submittedName>
</protein>
<proteinExistence type="predicted"/>
<name>I0UQJ5_9MICC</name>
<reference evidence="2" key="1">
    <citation type="submission" date="2012-03" db="EMBL/GenBank/DDBJ databases">
        <authorList>
            <person name="Durkin A.S."/>
            <person name="McCorrison J."/>
            <person name="Torralba M."/>
            <person name="Gillis M."/>
            <person name="Methe B."/>
            <person name="Sutton G."/>
            <person name="Nelson K.E."/>
        </authorList>
    </citation>
    <scope>NUCLEOTIDE SEQUENCE [LARGE SCALE GENOMIC DNA]</scope>
    <source>
        <strain evidence="2">F0474</strain>
    </source>
</reference>
<evidence type="ECO:0000313" key="3">
    <source>
        <dbReference type="Proteomes" id="UP000004863"/>
    </source>
</evidence>
<comment type="caution">
    <text evidence="2">The sequence shown here is derived from an EMBL/GenBank/DDBJ whole genome shotgun (WGS) entry which is preliminary data.</text>
</comment>
<dbReference type="Proteomes" id="UP000004863">
    <property type="component" value="Unassembled WGS sequence"/>
</dbReference>